<dbReference type="PANTHER" id="PTHR43004">
    <property type="entry name" value="TRK SYSTEM POTASSIUM UPTAKE PROTEIN"/>
    <property type="match status" value="1"/>
</dbReference>
<gene>
    <name evidence="5" type="ORF">GCM10010517_38280</name>
</gene>
<dbReference type="Pfam" id="PF01494">
    <property type="entry name" value="FAD_binding_3"/>
    <property type="match status" value="1"/>
</dbReference>
<keyword evidence="5" id="KW-0503">Monooxygenase</keyword>
<evidence type="ECO:0000313" key="5">
    <source>
        <dbReference type="EMBL" id="GAA2876966.1"/>
    </source>
</evidence>
<feature type="domain" description="FAD-binding" evidence="4">
    <location>
        <begin position="3"/>
        <end position="333"/>
    </location>
</feature>
<accession>A0ABP6IEZ4</accession>
<keyword evidence="5" id="KW-0560">Oxidoreductase</keyword>
<evidence type="ECO:0000256" key="1">
    <source>
        <dbReference type="ARBA" id="ARBA00001974"/>
    </source>
</evidence>
<comment type="caution">
    <text evidence="5">The sequence shown here is derived from an EMBL/GenBank/DDBJ whole genome shotgun (WGS) entry which is preliminary data.</text>
</comment>
<dbReference type="InterPro" id="IPR002938">
    <property type="entry name" value="FAD-bd"/>
</dbReference>
<evidence type="ECO:0000256" key="2">
    <source>
        <dbReference type="ARBA" id="ARBA00022630"/>
    </source>
</evidence>
<protein>
    <submittedName>
        <fullName evidence="5">Monooxygenase</fullName>
    </submittedName>
</protein>
<sequence>MEQVIIVGAGPTGLWAACELRRAGVPVLLLERRTERSPHSKALTVHPRTIEVLAMRGLEKVFLDEGIKIPTGHFGGLEHRLDFRPLDTSYPFTLFYPQARTEEILQEHAAELGVRIRRGHTVTGLRQDETSVSLEVTGPDGPYAERAEYVVGCDGAGSTVRQAAGIAFPGSDATLFGFLGDVRLDAPPPPGFSRHGAEGAVMIVPLPGGMQRFVGMDPARQDVAGTELTFEEFRGTVIRLTGEDFGMRDPVWLSRFGNATRQAVEYRRGRVLLAGDAAHMHFPTGGVGLNVGVQDAMNLGWKLAAEIQGRAPHGLLDTYHAERHPVGAALLESSLAQTAIISAFSPAGLGLRSLLSRLVAAHPELSLDLAGRLSALDVAYPSADPSAHPLTGARVPDLYLVGDPDVRVYDLLRAGRPLLLDLSGAARAGGGPAGGTSAAVGERARSLGVEFRSGVPAGTPRPGWPTAGAVLIRPDGHVWWAGEEPPDAAPGTAALEALSTLCAPPAPGAA</sequence>
<dbReference type="RefSeq" id="WP_344973145.1">
    <property type="nucleotide sequence ID" value="NZ_BAAAVI010000025.1"/>
</dbReference>
<dbReference type="InterPro" id="IPR050641">
    <property type="entry name" value="RIFMO-like"/>
</dbReference>
<dbReference type="GO" id="GO:0004497">
    <property type="term" value="F:monooxygenase activity"/>
    <property type="evidence" value="ECO:0007669"/>
    <property type="project" value="UniProtKB-KW"/>
</dbReference>
<dbReference type="PRINTS" id="PR00420">
    <property type="entry name" value="RNGMNOXGNASE"/>
</dbReference>
<dbReference type="Gene3D" id="3.50.50.60">
    <property type="entry name" value="FAD/NAD(P)-binding domain"/>
    <property type="match status" value="1"/>
</dbReference>
<proteinExistence type="predicted"/>
<keyword evidence="6" id="KW-1185">Reference proteome</keyword>
<keyword evidence="2" id="KW-0285">Flavoprotein</keyword>
<dbReference type="InterPro" id="IPR036188">
    <property type="entry name" value="FAD/NAD-bd_sf"/>
</dbReference>
<dbReference type="SUPFAM" id="SSF51905">
    <property type="entry name" value="FAD/NAD(P)-binding domain"/>
    <property type="match status" value="1"/>
</dbReference>
<evidence type="ECO:0000313" key="6">
    <source>
        <dbReference type="Proteomes" id="UP001500831"/>
    </source>
</evidence>
<dbReference type="Proteomes" id="UP001500831">
    <property type="component" value="Unassembled WGS sequence"/>
</dbReference>
<comment type="cofactor">
    <cofactor evidence="1">
        <name>FAD</name>
        <dbReference type="ChEBI" id="CHEBI:57692"/>
    </cofactor>
</comment>
<dbReference type="Pfam" id="PF21274">
    <property type="entry name" value="Rng_hyd_C"/>
    <property type="match status" value="1"/>
</dbReference>
<name>A0ABP6IEZ4_9ACTN</name>
<dbReference type="EMBL" id="BAAAVI010000025">
    <property type="protein sequence ID" value="GAA2876966.1"/>
    <property type="molecule type" value="Genomic_DNA"/>
</dbReference>
<dbReference type="PANTHER" id="PTHR43004:SF19">
    <property type="entry name" value="BINDING MONOOXYGENASE, PUTATIVE (JCVI)-RELATED"/>
    <property type="match status" value="1"/>
</dbReference>
<organism evidence="5 6">
    <name type="scientific">Streptosporangium fragile</name>
    <dbReference type="NCBI Taxonomy" id="46186"/>
    <lineage>
        <taxon>Bacteria</taxon>
        <taxon>Bacillati</taxon>
        <taxon>Actinomycetota</taxon>
        <taxon>Actinomycetes</taxon>
        <taxon>Streptosporangiales</taxon>
        <taxon>Streptosporangiaceae</taxon>
        <taxon>Streptosporangium</taxon>
    </lineage>
</organism>
<dbReference type="Gene3D" id="3.40.30.120">
    <property type="match status" value="1"/>
</dbReference>
<dbReference type="Gene3D" id="3.30.70.2450">
    <property type="match status" value="1"/>
</dbReference>
<evidence type="ECO:0000259" key="4">
    <source>
        <dbReference type="Pfam" id="PF01494"/>
    </source>
</evidence>
<keyword evidence="3" id="KW-0274">FAD</keyword>
<reference evidence="6" key="1">
    <citation type="journal article" date="2019" name="Int. J. Syst. Evol. Microbiol.">
        <title>The Global Catalogue of Microorganisms (GCM) 10K type strain sequencing project: providing services to taxonomists for standard genome sequencing and annotation.</title>
        <authorList>
            <consortium name="The Broad Institute Genomics Platform"/>
            <consortium name="The Broad Institute Genome Sequencing Center for Infectious Disease"/>
            <person name="Wu L."/>
            <person name="Ma J."/>
        </authorList>
    </citation>
    <scope>NUCLEOTIDE SEQUENCE [LARGE SCALE GENOMIC DNA]</scope>
    <source>
        <strain evidence="6">JCM 6242</strain>
    </source>
</reference>
<evidence type="ECO:0000256" key="3">
    <source>
        <dbReference type="ARBA" id="ARBA00022827"/>
    </source>
</evidence>